<dbReference type="Proteomes" id="UP001497482">
    <property type="component" value="Chromosome 21"/>
</dbReference>
<evidence type="ECO:0000313" key="1">
    <source>
        <dbReference type="EMBL" id="CAL1596279.1"/>
    </source>
</evidence>
<name>A0AAV2L330_KNICA</name>
<gene>
    <name evidence="1" type="ORF">KC01_LOCUS24979</name>
</gene>
<proteinExistence type="predicted"/>
<accession>A0AAV2L330</accession>
<dbReference type="EMBL" id="OZ035843">
    <property type="protein sequence ID" value="CAL1596279.1"/>
    <property type="molecule type" value="Genomic_DNA"/>
</dbReference>
<sequence length="132" mass="14052">MIERCQPPFDGDITLPDAITSVHLGALRPLIYAVVSKLSASKVSFPTRAGPQFFDTGPESAETWDGLEDLKGTKGLSPVPAPLCGRGDGSVGVFSWLKPGAAPVRRLWRDAFRRGRDHSGTPHDQGSTPGQG</sequence>
<keyword evidence="2" id="KW-1185">Reference proteome</keyword>
<evidence type="ECO:0000313" key="2">
    <source>
        <dbReference type="Proteomes" id="UP001497482"/>
    </source>
</evidence>
<organism evidence="1 2">
    <name type="scientific">Knipowitschia caucasica</name>
    <name type="common">Caucasian dwarf goby</name>
    <name type="synonym">Pomatoschistus caucasicus</name>
    <dbReference type="NCBI Taxonomy" id="637954"/>
    <lineage>
        <taxon>Eukaryota</taxon>
        <taxon>Metazoa</taxon>
        <taxon>Chordata</taxon>
        <taxon>Craniata</taxon>
        <taxon>Vertebrata</taxon>
        <taxon>Euteleostomi</taxon>
        <taxon>Actinopterygii</taxon>
        <taxon>Neopterygii</taxon>
        <taxon>Teleostei</taxon>
        <taxon>Neoteleostei</taxon>
        <taxon>Acanthomorphata</taxon>
        <taxon>Gobiaria</taxon>
        <taxon>Gobiiformes</taxon>
        <taxon>Gobioidei</taxon>
        <taxon>Gobiidae</taxon>
        <taxon>Gobiinae</taxon>
        <taxon>Knipowitschia</taxon>
    </lineage>
</organism>
<protein>
    <submittedName>
        <fullName evidence="1">Uncharacterized protein</fullName>
    </submittedName>
</protein>
<reference evidence="1 2" key="1">
    <citation type="submission" date="2024-04" db="EMBL/GenBank/DDBJ databases">
        <authorList>
            <person name="Waldvogel A.-M."/>
            <person name="Schoenle A."/>
        </authorList>
    </citation>
    <scope>NUCLEOTIDE SEQUENCE [LARGE SCALE GENOMIC DNA]</scope>
</reference>
<dbReference type="AlphaFoldDB" id="A0AAV2L330"/>